<dbReference type="PIRSF" id="PIRSF001563">
    <property type="entry name" value="Folylpolyglu_synth"/>
    <property type="match status" value="1"/>
</dbReference>
<dbReference type="Gene3D" id="3.40.1190.10">
    <property type="entry name" value="Mur-like, catalytic domain"/>
    <property type="match status" value="1"/>
</dbReference>
<proteinExistence type="inferred from homology"/>
<evidence type="ECO:0000256" key="10">
    <source>
        <dbReference type="ARBA" id="ARBA00047493"/>
    </source>
</evidence>
<dbReference type="GO" id="GO:0046872">
    <property type="term" value="F:metal ion binding"/>
    <property type="evidence" value="ECO:0007669"/>
    <property type="project" value="UniProtKB-KW"/>
</dbReference>
<dbReference type="InterPro" id="IPR018109">
    <property type="entry name" value="Folylpolyglutamate_synth_CS"/>
</dbReference>
<sequence length="435" mass="49568">MDYKSAMKYIKEVGNFGSNYGLERTERLLELVGNPHKKIKVIHVAGTNGKGSTTSMITSMLINEGFKTGMYTSPFLEEFEERIQIDRKNISKEDLSTYVEIIKEAVDKVIEEGYTHPTEFEIITCIMFKYFYDKKVDYAVIEVGLGGRLDSTNVVNPVLSVITSISLDHTNILGNTIEEIAREKGGIIKENTPLILYPQEKKEARDVLSKICHEKLSEIYEVKRESAKLIDINNEEFYQRIKINGLNKEYEINLRLLGEHQIVNCMVALTAVEVLSKIEGFKLKNIEKGIEKAVWKGRLEVLNKKPLIVIDGAHNIQGIKSLKENVEKYFKYNNMHLLIGILADKQVEDMINEIVPISSDVVALTPNSYRAELASELEKEIYKVNKDVKSFESYKEGFLSAYKKAKEDDMILVTGSLYMIGEMRGIINNIIKENI</sequence>
<dbReference type="PANTHER" id="PTHR11136:SF0">
    <property type="entry name" value="DIHYDROFOLATE SYNTHETASE-RELATED"/>
    <property type="match status" value="1"/>
</dbReference>
<evidence type="ECO:0000313" key="15">
    <source>
        <dbReference type="Proteomes" id="UP000095563"/>
    </source>
</evidence>
<evidence type="ECO:0000256" key="5">
    <source>
        <dbReference type="ARBA" id="ARBA00022723"/>
    </source>
</evidence>
<keyword evidence="5" id="KW-0479">Metal-binding</keyword>
<evidence type="ECO:0000256" key="9">
    <source>
        <dbReference type="ARBA" id="ARBA00030592"/>
    </source>
</evidence>
<dbReference type="EMBL" id="CZBO01000001">
    <property type="protein sequence ID" value="CUP65960.1"/>
    <property type="molecule type" value="Genomic_DNA"/>
</dbReference>
<dbReference type="GO" id="GO:0008841">
    <property type="term" value="F:dihydrofolate synthase activity"/>
    <property type="evidence" value="ECO:0007669"/>
    <property type="project" value="TreeGrafter"/>
</dbReference>
<keyword evidence="8" id="KW-0460">Magnesium</keyword>
<evidence type="ECO:0000259" key="13">
    <source>
        <dbReference type="Pfam" id="PF08245"/>
    </source>
</evidence>
<dbReference type="GO" id="GO:0004326">
    <property type="term" value="F:tetrahydrofolylpolyglutamate synthase activity"/>
    <property type="evidence" value="ECO:0007669"/>
    <property type="project" value="UniProtKB-EC"/>
</dbReference>
<comment type="catalytic activity">
    <reaction evidence="10">
        <text>(6S)-5,6,7,8-tetrahydrofolyl-(gamma-L-Glu)(n) + L-glutamate + ATP = (6S)-5,6,7,8-tetrahydrofolyl-(gamma-L-Glu)(n+1) + ADP + phosphate + H(+)</text>
        <dbReference type="Rhea" id="RHEA:10580"/>
        <dbReference type="Rhea" id="RHEA-COMP:14738"/>
        <dbReference type="Rhea" id="RHEA-COMP:14740"/>
        <dbReference type="ChEBI" id="CHEBI:15378"/>
        <dbReference type="ChEBI" id="CHEBI:29985"/>
        <dbReference type="ChEBI" id="CHEBI:30616"/>
        <dbReference type="ChEBI" id="CHEBI:43474"/>
        <dbReference type="ChEBI" id="CHEBI:141005"/>
        <dbReference type="ChEBI" id="CHEBI:456216"/>
        <dbReference type="EC" id="6.3.2.17"/>
    </reaction>
</comment>
<evidence type="ECO:0000256" key="1">
    <source>
        <dbReference type="ARBA" id="ARBA00001946"/>
    </source>
</evidence>
<evidence type="ECO:0000256" key="11">
    <source>
        <dbReference type="PIRNR" id="PIRNR001563"/>
    </source>
</evidence>
<dbReference type="Pfam" id="PF08245">
    <property type="entry name" value="Mur_ligase_M"/>
    <property type="match status" value="1"/>
</dbReference>
<comment type="cofactor">
    <cofactor evidence="1">
        <name>Mg(2+)</name>
        <dbReference type="ChEBI" id="CHEBI:18420"/>
    </cofactor>
</comment>
<dbReference type="InterPro" id="IPR036565">
    <property type="entry name" value="Mur-like_cat_sf"/>
</dbReference>
<dbReference type="FunFam" id="3.40.1190.10:FF:000011">
    <property type="entry name" value="Folylpolyglutamate synthase/dihydrofolate synthase"/>
    <property type="match status" value="1"/>
</dbReference>
<organism evidence="14 15">
    <name type="scientific">Clostridium baratii</name>
    <dbReference type="NCBI Taxonomy" id="1561"/>
    <lineage>
        <taxon>Bacteria</taxon>
        <taxon>Bacillati</taxon>
        <taxon>Bacillota</taxon>
        <taxon>Clostridia</taxon>
        <taxon>Eubacteriales</taxon>
        <taxon>Clostridiaceae</taxon>
        <taxon>Clostridium</taxon>
    </lineage>
</organism>
<feature type="domain" description="Mur ligase central" evidence="13">
    <location>
        <begin position="44"/>
        <end position="271"/>
    </location>
</feature>
<dbReference type="InterPro" id="IPR036615">
    <property type="entry name" value="Mur_ligase_C_dom_sf"/>
</dbReference>
<evidence type="ECO:0000256" key="3">
    <source>
        <dbReference type="ARBA" id="ARBA00013025"/>
    </source>
</evidence>
<evidence type="ECO:0000259" key="12">
    <source>
        <dbReference type="Pfam" id="PF02875"/>
    </source>
</evidence>
<accession>A0A174Q4N6</accession>
<keyword evidence="7 11" id="KW-0067">ATP-binding</keyword>
<evidence type="ECO:0000313" key="14">
    <source>
        <dbReference type="EMBL" id="CUP65960.1"/>
    </source>
</evidence>
<dbReference type="Proteomes" id="UP000095563">
    <property type="component" value="Unassembled WGS sequence"/>
</dbReference>
<dbReference type="RefSeq" id="WP_055206257.1">
    <property type="nucleotide sequence ID" value="NZ_CZBO01000001.1"/>
</dbReference>
<evidence type="ECO:0000256" key="2">
    <source>
        <dbReference type="ARBA" id="ARBA00008276"/>
    </source>
</evidence>
<dbReference type="AlphaFoldDB" id="A0A174Q4N6"/>
<dbReference type="PANTHER" id="PTHR11136">
    <property type="entry name" value="FOLYLPOLYGLUTAMATE SYNTHASE-RELATED"/>
    <property type="match status" value="1"/>
</dbReference>
<keyword evidence="4 11" id="KW-0436">Ligase</keyword>
<keyword evidence="6 11" id="KW-0547">Nucleotide-binding</keyword>
<dbReference type="GO" id="GO:0005737">
    <property type="term" value="C:cytoplasm"/>
    <property type="evidence" value="ECO:0007669"/>
    <property type="project" value="TreeGrafter"/>
</dbReference>
<dbReference type="PROSITE" id="PS01011">
    <property type="entry name" value="FOLYLPOLYGLU_SYNT_1"/>
    <property type="match status" value="1"/>
</dbReference>
<gene>
    <name evidence="14" type="primary">fgs</name>
    <name evidence="14" type="ORF">ERS852568_00322</name>
</gene>
<dbReference type="Pfam" id="PF02875">
    <property type="entry name" value="Mur_ligase_C"/>
    <property type="match status" value="1"/>
</dbReference>
<evidence type="ECO:0000256" key="6">
    <source>
        <dbReference type="ARBA" id="ARBA00022741"/>
    </source>
</evidence>
<dbReference type="GO" id="GO:0005524">
    <property type="term" value="F:ATP binding"/>
    <property type="evidence" value="ECO:0007669"/>
    <property type="project" value="UniProtKB-KW"/>
</dbReference>
<dbReference type="InterPro" id="IPR001645">
    <property type="entry name" value="Folylpolyglutamate_synth"/>
</dbReference>
<reference evidence="14 15" key="1">
    <citation type="submission" date="2015-09" db="EMBL/GenBank/DDBJ databases">
        <authorList>
            <consortium name="Pathogen Informatics"/>
        </authorList>
    </citation>
    <scope>NUCLEOTIDE SEQUENCE [LARGE SCALE GENOMIC DNA]</scope>
    <source>
        <strain evidence="14 15">2789STDY5834956</strain>
    </source>
</reference>
<dbReference type="NCBIfam" id="TIGR01499">
    <property type="entry name" value="folC"/>
    <property type="match status" value="1"/>
</dbReference>
<evidence type="ECO:0000256" key="4">
    <source>
        <dbReference type="ARBA" id="ARBA00022598"/>
    </source>
</evidence>
<dbReference type="SUPFAM" id="SSF53244">
    <property type="entry name" value="MurD-like peptide ligases, peptide-binding domain"/>
    <property type="match status" value="1"/>
</dbReference>
<dbReference type="EC" id="6.3.2.17" evidence="3"/>
<name>A0A174Q4N6_9CLOT</name>
<dbReference type="InterPro" id="IPR004101">
    <property type="entry name" value="Mur_ligase_C"/>
</dbReference>
<comment type="similarity">
    <text evidence="2 11">Belongs to the folylpolyglutamate synthase family.</text>
</comment>
<evidence type="ECO:0000256" key="7">
    <source>
        <dbReference type="ARBA" id="ARBA00022840"/>
    </source>
</evidence>
<dbReference type="Gene3D" id="3.90.190.20">
    <property type="entry name" value="Mur ligase, C-terminal domain"/>
    <property type="match status" value="1"/>
</dbReference>
<evidence type="ECO:0000256" key="8">
    <source>
        <dbReference type="ARBA" id="ARBA00022842"/>
    </source>
</evidence>
<dbReference type="PROSITE" id="PS01012">
    <property type="entry name" value="FOLYLPOLYGLU_SYNT_2"/>
    <property type="match status" value="1"/>
</dbReference>
<feature type="domain" description="Mur ligase C-terminal" evidence="12">
    <location>
        <begin position="297"/>
        <end position="416"/>
    </location>
</feature>
<protein>
    <recommendedName>
        <fullName evidence="3">tetrahydrofolate synthase</fullName>
        <ecNumber evidence="3">6.3.2.17</ecNumber>
    </recommendedName>
    <alternativeName>
        <fullName evidence="9">Tetrahydrofolylpolyglutamate synthase</fullName>
    </alternativeName>
</protein>
<dbReference type="InterPro" id="IPR013221">
    <property type="entry name" value="Mur_ligase_cen"/>
</dbReference>
<dbReference type="SUPFAM" id="SSF53623">
    <property type="entry name" value="MurD-like peptide ligases, catalytic domain"/>
    <property type="match status" value="1"/>
</dbReference>